<comment type="caution">
    <text evidence="1">The sequence shown here is derived from an EMBL/GenBank/DDBJ whole genome shotgun (WGS) entry which is preliminary data.</text>
</comment>
<sequence length="46" mass="5382">MLEDVVENMFFHQEDNLTDKLFPLKNFSGISAVIPETSFRFTLFVN</sequence>
<protein>
    <submittedName>
        <fullName evidence="1">Uncharacterized protein</fullName>
    </submittedName>
</protein>
<organism evidence="1">
    <name type="scientific">bioreactor metagenome</name>
    <dbReference type="NCBI Taxonomy" id="1076179"/>
    <lineage>
        <taxon>unclassified sequences</taxon>
        <taxon>metagenomes</taxon>
        <taxon>ecological metagenomes</taxon>
    </lineage>
</organism>
<reference evidence="1" key="1">
    <citation type="submission" date="2019-08" db="EMBL/GenBank/DDBJ databases">
        <authorList>
            <person name="Kucharzyk K."/>
            <person name="Murdoch R.W."/>
            <person name="Higgins S."/>
            <person name="Loffler F."/>
        </authorList>
    </citation>
    <scope>NUCLEOTIDE SEQUENCE</scope>
</reference>
<evidence type="ECO:0000313" key="1">
    <source>
        <dbReference type="EMBL" id="MPN49427.1"/>
    </source>
</evidence>
<name>A0A645IDU9_9ZZZZ</name>
<proteinExistence type="predicted"/>
<dbReference type="EMBL" id="VSSQ01112684">
    <property type="protein sequence ID" value="MPN49427.1"/>
    <property type="molecule type" value="Genomic_DNA"/>
</dbReference>
<accession>A0A645IDU9</accession>
<dbReference type="AlphaFoldDB" id="A0A645IDU9"/>
<gene>
    <name evidence="1" type="ORF">SDC9_197048</name>
</gene>